<organism evidence="1 2">
    <name type="scientific">Trichonephila inaurata madagascariensis</name>
    <dbReference type="NCBI Taxonomy" id="2747483"/>
    <lineage>
        <taxon>Eukaryota</taxon>
        <taxon>Metazoa</taxon>
        <taxon>Ecdysozoa</taxon>
        <taxon>Arthropoda</taxon>
        <taxon>Chelicerata</taxon>
        <taxon>Arachnida</taxon>
        <taxon>Araneae</taxon>
        <taxon>Araneomorphae</taxon>
        <taxon>Entelegynae</taxon>
        <taxon>Araneoidea</taxon>
        <taxon>Nephilidae</taxon>
        <taxon>Trichonephila</taxon>
        <taxon>Trichonephila inaurata</taxon>
    </lineage>
</organism>
<accession>A0A8X6ILX4</accession>
<dbReference type="AlphaFoldDB" id="A0A8X6ILX4"/>
<keyword evidence="2" id="KW-1185">Reference proteome</keyword>
<comment type="caution">
    <text evidence="1">The sequence shown here is derived from an EMBL/GenBank/DDBJ whole genome shotgun (WGS) entry which is preliminary data.</text>
</comment>
<proteinExistence type="predicted"/>
<protein>
    <submittedName>
        <fullName evidence="1">Uncharacterized protein</fullName>
    </submittedName>
</protein>
<reference evidence="1" key="1">
    <citation type="submission" date="2020-08" db="EMBL/GenBank/DDBJ databases">
        <title>Multicomponent nature underlies the extraordinary mechanical properties of spider dragline silk.</title>
        <authorList>
            <person name="Kono N."/>
            <person name="Nakamura H."/>
            <person name="Mori M."/>
            <person name="Yoshida Y."/>
            <person name="Ohtoshi R."/>
            <person name="Malay A.D."/>
            <person name="Moran D.A.P."/>
            <person name="Tomita M."/>
            <person name="Numata K."/>
            <person name="Arakawa K."/>
        </authorList>
    </citation>
    <scope>NUCLEOTIDE SEQUENCE</scope>
</reference>
<name>A0A8X6ILX4_9ARAC</name>
<evidence type="ECO:0000313" key="1">
    <source>
        <dbReference type="EMBL" id="GFS48740.1"/>
    </source>
</evidence>
<dbReference type="Proteomes" id="UP000886998">
    <property type="component" value="Unassembled WGS sequence"/>
</dbReference>
<dbReference type="EMBL" id="BMAV01026266">
    <property type="protein sequence ID" value="GFS48740.1"/>
    <property type="molecule type" value="Genomic_DNA"/>
</dbReference>
<evidence type="ECO:0000313" key="2">
    <source>
        <dbReference type="Proteomes" id="UP000886998"/>
    </source>
</evidence>
<gene>
    <name evidence="1" type="primary">AVEN_180172_1</name>
    <name evidence="1" type="ORF">TNIN_487111</name>
</gene>
<sequence length="138" mass="15786">MVSVFWNVKEILLKAEQLQVNINPNFLTSWMPKFVRGSLNYRRKKNDLSEDNALVHKGALAMGKQRGFRRVPAALLAAISERLGPDVHPEDTIVVEMSAENMASKMRHAFTVQELQEIVSRYEEQLSRIYTKAASVER</sequence>